<proteinExistence type="predicted"/>
<name>A0ABX1C5H1_9ACTN</name>
<organism evidence="1 2">
    <name type="scientific">Streptomyces zingiberis</name>
    <dbReference type="NCBI Taxonomy" id="2053010"/>
    <lineage>
        <taxon>Bacteria</taxon>
        <taxon>Bacillati</taxon>
        <taxon>Actinomycetota</taxon>
        <taxon>Actinomycetes</taxon>
        <taxon>Kitasatosporales</taxon>
        <taxon>Streptomycetaceae</taxon>
        <taxon>Streptomyces</taxon>
    </lineage>
</organism>
<accession>A0ABX1C5H1</accession>
<dbReference type="RefSeq" id="WP_168104507.1">
    <property type="nucleotide sequence ID" value="NZ_JAATEN010000033.1"/>
</dbReference>
<reference evidence="1 2" key="1">
    <citation type="submission" date="2020-03" db="EMBL/GenBank/DDBJ databases">
        <title>WGS of actinomycetes isolated from Thailand.</title>
        <authorList>
            <person name="Thawai C."/>
        </authorList>
    </citation>
    <scope>NUCLEOTIDE SEQUENCE [LARGE SCALE GENOMIC DNA]</scope>
    <source>
        <strain evidence="1 2">PLAI 1-29</strain>
    </source>
</reference>
<evidence type="ECO:0008006" key="3">
    <source>
        <dbReference type="Google" id="ProtNLM"/>
    </source>
</evidence>
<dbReference type="EMBL" id="JAATEN010000033">
    <property type="protein sequence ID" value="NJQ03888.1"/>
    <property type="molecule type" value="Genomic_DNA"/>
</dbReference>
<dbReference type="Proteomes" id="UP000695264">
    <property type="component" value="Unassembled WGS sequence"/>
</dbReference>
<protein>
    <recommendedName>
        <fullName evidence="3">Tox-REase-5 domain-containing protein</fullName>
    </recommendedName>
</protein>
<evidence type="ECO:0000313" key="2">
    <source>
        <dbReference type="Proteomes" id="UP000695264"/>
    </source>
</evidence>
<dbReference type="CDD" id="cd20739">
    <property type="entry name" value="PoNe_DUF637"/>
    <property type="match status" value="1"/>
</dbReference>
<gene>
    <name evidence="1" type="ORF">HCK00_26085</name>
</gene>
<keyword evidence="2" id="KW-1185">Reference proteome</keyword>
<comment type="caution">
    <text evidence="1">The sequence shown here is derived from an EMBL/GenBank/DDBJ whole genome shotgun (WGS) entry which is preliminary data.</text>
</comment>
<dbReference type="InterPro" id="IPR049762">
    <property type="entry name" value="PoNe_dom"/>
</dbReference>
<evidence type="ECO:0000313" key="1">
    <source>
        <dbReference type="EMBL" id="NJQ03888.1"/>
    </source>
</evidence>
<sequence length="142" mass="15526">MLRAAEDMGEAAAQNHAIPERFPGATLEFGGLDGPGGANRFHQIWRRPDGGFVVVEAKGSLTAQLGTRWGNAGGRVMQGTRAYFDTILGQMNKNVKFPEERALAKELRAALDQGKVDYVLVKANVVDGTYAGYQMKRFDLRP</sequence>